<evidence type="ECO:0000256" key="5">
    <source>
        <dbReference type="ARBA" id="ARBA00022825"/>
    </source>
</evidence>
<dbReference type="STRING" id="286727.SAMN02982917_3088"/>
<evidence type="ECO:0000256" key="1">
    <source>
        <dbReference type="ARBA" id="ARBA00008764"/>
    </source>
</evidence>
<evidence type="ECO:0000256" key="4">
    <source>
        <dbReference type="ARBA" id="ARBA00022801"/>
    </source>
</evidence>
<gene>
    <name evidence="9" type="ORF">SAMN02982917_3088</name>
</gene>
<keyword evidence="3" id="KW-0732">Signal</keyword>
<organism evidence="9 10">
    <name type="scientific">Azospirillum oryzae</name>
    <dbReference type="NCBI Taxonomy" id="286727"/>
    <lineage>
        <taxon>Bacteria</taxon>
        <taxon>Pseudomonadati</taxon>
        <taxon>Pseudomonadota</taxon>
        <taxon>Alphaproteobacteria</taxon>
        <taxon>Rhodospirillales</taxon>
        <taxon>Azospirillaceae</taxon>
        <taxon>Azospirillum</taxon>
    </lineage>
</organism>
<dbReference type="InterPro" id="IPR008256">
    <property type="entry name" value="Peptidase_S1B"/>
</dbReference>
<dbReference type="RefSeq" id="WP_167393292.1">
    <property type="nucleotide sequence ID" value="NZ_FXAK01000006.1"/>
</dbReference>
<dbReference type="EMBL" id="FXAK01000006">
    <property type="protein sequence ID" value="SMF55530.1"/>
    <property type="molecule type" value="Genomic_DNA"/>
</dbReference>
<dbReference type="GO" id="GO:0016788">
    <property type="term" value="F:hydrolase activity, acting on ester bonds"/>
    <property type="evidence" value="ECO:0007669"/>
    <property type="project" value="InterPro"/>
</dbReference>
<dbReference type="EC" id="3.4.21.-" evidence="6"/>
<dbReference type="InterPro" id="IPR043504">
    <property type="entry name" value="Peptidase_S1_PA_chymotrypsin"/>
</dbReference>
<keyword evidence="5 6" id="KW-0720">Serine protease</keyword>
<dbReference type="PANTHER" id="PTHR14389">
    <property type="entry name" value="SI:CH1073-475A24.1"/>
    <property type="match status" value="1"/>
</dbReference>
<dbReference type="PANTHER" id="PTHR14389:SF3">
    <property type="entry name" value="PROTEIN FAM111A-LIKE"/>
    <property type="match status" value="1"/>
</dbReference>
<keyword evidence="2 6" id="KW-0645">Protease</keyword>
<dbReference type="Pfam" id="PF13365">
    <property type="entry name" value="Trypsin_2"/>
    <property type="match status" value="1"/>
</dbReference>
<dbReference type="SUPFAM" id="SSF50494">
    <property type="entry name" value="Trypsin-like serine proteases"/>
    <property type="match status" value="2"/>
</dbReference>
<feature type="region of interest" description="Disordered" evidence="7">
    <location>
        <begin position="825"/>
        <end position="861"/>
    </location>
</feature>
<dbReference type="PRINTS" id="PR00839">
    <property type="entry name" value="V8PROTEASE"/>
</dbReference>
<dbReference type="InterPro" id="IPR012908">
    <property type="entry name" value="PGAP1-ab_dom-like"/>
</dbReference>
<name>A0A1X7FPJ0_9PROT</name>
<evidence type="ECO:0000313" key="10">
    <source>
        <dbReference type="Proteomes" id="UP000192936"/>
    </source>
</evidence>
<accession>A0A1X7FPJ0</accession>
<dbReference type="GO" id="GO:0008236">
    <property type="term" value="F:serine-type peptidase activity"/>
    <property type="evidence" value="ECO:0007669"/>
    <property type="project" value="UniProtKB-KW"/>
</dbReference>
<sequence>MMEYLADTQVEDFLRTGTREAELRQLFGDLLYEDLRQTARTMSKSPMLRETTAQTVFILPGIVGSKLSLQRFPFNDLIWVDPDDLILGGVSKLKWSENDDRVVATGVLLTAYLRMKLRLIGAGFLVEFLPYDWRRTPMDCAHRLMERFKAGEVVGATLVGHSMGGLVARGMASLDPERRTIARVITIGTPNHGSYSPVQVFRLEHSLVHFLARLDQTRTAEEITSDFLRDFPGLLQMLPSPELRPDEDFFDHKFWPSTGIRPIKEALERARKARASLPAPDGRFFQIIGTGQETIQHASVKDGVIVYDRSRDGDGTVPRELAEFANVPRFYFEGAHGWLCNQLPVIGAVADLIKHGATDRLPTRTTESIMPQQTVDEAMVRREAEAHAQELLGRPTEMAVLDSFGAGMFDPDPSPVSRRLVPPPLVASEAVRPRSKGIGVPEVFPAFDRDRAMAAAKHWRDAAAKRKRAATRAAGNMYAPAEEEGRISDYVRRVRQGLEALPTFAQRELPPLVRDMLHGTEGPEGGSVRQVLNERIIGAAKEFLSVLFLKRADRVARSVGRIVTWPQAAGFGSGFLVAPGVLITNEHVLGNPRDAEMSAVQFDYELDMGFREQRGEVFRLEPERLFITSKQLDYALVAVAPRGEDGGAIESHGWLPLVGQVGKIMAGQPVNIIQHPQGRRKEVVFRESTLLPLPDDPDHILHYTGDTEPGSSGSPVFNDFWEVIALHHSAVPELDKDGLWVHQSGPARSAAEADLEDVRWLANEGIRVSRLVRDLQRVATEADPGSSWARLIESVLEEGRKAAERPFSGGTVAAHGSVEIEAGAAVAPRSSAQPKPVRSSFPSTTGFPDRSGSKTGSMAAAMPGEGRWITGEVAGQGRLSMVESIAGGTDEREELREQDPRHGAVFALTTASGIPGTAFVVGPNLLLSVAHNLDGTAIRLMRHFRGKPSEDVLEALNADRYTVLRTAIDDGGAELIGLRLEAARRFRLMLRPLALGAADLLQREIEVIGYSEHFGTAARHTAILRHRGTVTDIHDGRIFYRGIDTDDGQSGGPIVLAGTQEMVGIHAFGFTGAEHPALRSVNAGIHLTPRRLQEINSW</sequence>
<dbReference type="Pfam" id="PF07819">
    <property type="entry name" value="PGAP1"/>
    <property type="match status" value="1"/>
</dbReference>
<proteinExistence type="inferred from homology"/>
<comment type="similarity">
    <text evidence="1 6">Belongs to the peptidase S1B family.</text>
</comment>
<dbReference type="Proteomes" id="UP000192936">
    <property type="component" value="Unassembled WGS sequence"/>
</dbReference>
<dbReference type="Gene3D" id="3.40.50.1820">
    <property type="entry name" value="alpha/beta hydrolase"/>
    <property type="match status" value="1"/>
</dbReference>
<evidence type="ECO:0000313" key="9">
    <source>
        <dbReference type="EMBL" id="SMF55530.1"/>
    </source>
</evidence>
<dbReference type="InterPro" id="IPR009003">
    <property type="entry name" value="Peptidase_S1_PA"/>
</dbReference>
<evidence type="ECO:0000259" key="8">
    <source>
        <dbReference type="Pfam" id="PF07819"/>
    </source>
</evidence>
<reference evidence="9 10" key="1">
    <citation type="submission" date="2017-04" db="EMBL/GenBank/DDBJ databases">
        <authorList>
            <person name="Afonso C.L."/>
            <person name="Miller P.J."/>
            <person name="Scott M.A."/>
            <person name="Spackman E."/>
            <person name="Goraichik I."/>
            <person name="Dimitrov K.M."/>
            <person name="Suarez D.L."/>
            <person name="Swayne D.E."/>
        </authorList>
    </citation>
    <scope>NUCLEOTIDE SEQUENCE [LARGE SCALE GENOMIC DNA]</scope>
    <source>
        <strain evidence="9 10">A2P</strain>
    </source>
</reference>
<keyword evidence="4 6" id="KW-0378">Hydrolase</keyword>
<evidence type="ECO:0000256" key="3">
    <source>
        <dbReference type="ARBA" id="ARBA00022729"/>
    </source>
</evidence>
<evidence type="ECO:0000256" key="7">
    <source>
        <dbReference type="SAM" id="MobiDB-lite"/>
    </source>
</evidence>
<evidence type="ECO:0000256" key="2">
    <source>
        <dbReference type="ARBA" id="ARBA00022670"/>
    </source>
</evidence>
<feature type="domain" description="GPI inositol-deacylase PGAP1-like alpha/beta" evidence="8">
    <location>
        <begin position="157"/>
        <end position="218"/>
    </location>
</feature>
<dbReference type="GO" id="GO:0006508">
    <property type="term" value="P:proteolysis"/>
    <property type="evidence" value="ECO:0007669"/>
    <property type="project" value="UniProtKB-KW"/>
</dbReference>
<evidence type="ECO:0000256" key="6">
    <source>
        <dbReference type="RuleBase" id="RU004296"/>
    </source>
</evidence>
<dbReference type="AlphaFoldDB" id="A0A1X7FPJ0"/>
<protein>
    <recommendedName>
        <fullName evidence="6">Serine protease</fullName>
        <ecNumber evidence="6">3.4.21.-</ecNumber>
    </recommendedName>
</protein>
<dbReference type="Gene3D" id="2.40.10.10">
    <property type="entry name" value="Trypsin-like serine proteases"/>
    <property type="match status" value="3"/>
</dbReference>
<dbReference type="SUPFAM" id="SSF53474">
    <property type="entry name" value="alpha/beta-Hydrolases"/>
    <property type="match status" value="1"/>
</dbReference>
<dbReference type="InterPro" id="IPR029058">
    <property type="entry name" value="AB_hydrolase_fold"/>
</dbReference>